<name>A0A5C5G5S1_9BASI</name>
<evidence type="ECO:0000313" key="2">
    <source>
        <dbReference type="Proteomes" id="UP000311382"/>
    </source>
</evidence>
<dbReference type="EMBL" id="SOZI01000003">
    <property type="protein sequence ID" value="TNY24430.1"/>
    <property type="molecule type" value="Genomic_DNA"/>
</dbReference>
<protein>
    <recommendedName>
        <fullName evidence="3">Molybdopterin synthase sulfur carrier subunit</fullName>
    </recommendedName>
</protein>
<dbReference type="STRING" id="5288.A0A5C5G5S1"/>
<dbReference type="InterPro" id="IPR012675">
    <property type="entry name" value="Beta-grasp_dom_sf"/>
</dbReference>
<evidence type="ECO:0000313" key="1">
    <source>
        <dbReference type="EMBL" id="TNY24430.1"/>
    </source>
</evidence>
<dbReference type="Proteomes" id="UP000311382">
    <property type="component" value="Unassembled WGS sequence"/>
</dbReference>
<dbReference type="AlphaFoldDB" id="A0A5C5G5S1"/>
<proteinExistence type="predicted"/>
<organism evidence="1 2">
    <name type="scientific">Rhodotorula diobovata</name>
    <dbReference type="NCBI Taxonomy" id="5288"/>
    <lineage>
        <taxon>Eukaryota</taxon>
        <taxon>Fungi</taxon>
        <taxon>Dikarya</taxon>
        <taxon>Basidiomycota</taxon>
        <taxon>Pucciniomycotina</taxon>
        <taxon>Microbotryomycetes</taxon>
        <taxon>Sporidiobolales</taxon>
        <taxon>Sporidiobolaceae</taxon>
        <taxon>Rhodotorula</taxon>
    </lineage>
</organism>
<evidence type="ECO:0008006" key="3">
    <source>
        <dbReference type="Google" id="ProtNLM"/>
    </source>
</evidence>
<accession>A0A5C5G5S1</accession>
<dbReference type="OrthoDB" id="333551at2759"/>
<dbReference type="Gene3D" id="3.10.20.30">
    <property type="match status" value="1"/>
</dbReference>
<gene>
    <name evidence="1" type="ORF">DMC30DRAFT_413366</name>
</gene>
<dbReference type="SUPFAM" id="SSF54285">
    <property type="entry name" value="MoaD/ThiS"/>
    <property type="match status" value="1"/>
</dbReference>
<dbReference type="InterPro" id="IPR016155">
    <property type="entry name" value="Mopterin_synth/thiamin_S_b"/>
</dbReference>
<sequence length="95" mass="10333">MAEITLLYFAGVRTSLASEPSSQRVALPRSPSPFPLARLRQYLTTEVHAGNDEFARVLERCAWSVDEEMVDDEDEATVVLKGGEVVCPIPPVSGG</sequence>
<reference evidence="1 2" key="1">
    <citation type="submission" date="2019-03" db="EMBL/GenBank/DDBJ databases">
        <title>Rhodosporidium diobovatum UCD-FST 08-225 genome sequencing, assembly, and annotation.</title>
        <authorList>
            <person name="Fakankun I.U."/>
            <person name="Fristensky B."/>
            <person name="Levin D.B."/>
        </authorList>
    </citation>
    <scope>NUCLEOTIDE SEQUENCE [LARGE SCALE GENOMIC DNA]</scope>
    <source>
        <strain evidence="1 2">UCD-FST 08-225</strain>
    </source>
</reference>
<keyword evidence="2" id="KW-1185">Reference proteome</keyword>
<comment type="caution">
    <text evidence="1">The sequence shown here is derived from an EMBL/GenBank/DDBJ whole genome shotgun (WGS) entry which is preliminary data.</text>
</comment>